<dbReference type="InterPro" id="IPR003661">
    <property type="entry name" value="HisK_dim/P_dom"/>
</dbReference>
<dbReference type="GO" id="GO:0005524">
    <property type="term" value="F:ATP binding"/>
    <property type="evidence" value="ECO:0007669"/>
    <property type="project" value="UniProtKB-KW"/>
</dbReference>
<dbReference type="InterPro" id="IPR036890">
    <property type="entry name" value="HATPase_C_sf"/>
</dbReference>
<comment type="catalytic activity">
    <reaction evidence="1">
        <text>ATP + protein L-histidine = ADP + protein N-phospho-L-histidine.</text>
        <dbReference type="EC" id="2.7.13.3"/>
    </reaction>
</comment>
<keyword evidence="7" id="KW-0547">Nucleotide-binding</keyword>
<dbReference type="SMART" id="SM00387">
    <property type="entry name" value="HATPase_c"/>
    <property type="match status" value="1"/>
</dbReference>
<dbReference type="Proteomes" id="UP001321580">
    <property type="component" value="Unassembled WGS sequence"/>
</dbReference>
<comment type="caution">
    <text evidence="12">The sequence shown here is derived from an EMBL/GenBank/DDBJ whole genome shotgun (WGS) entry which is preliminary data.</text>
</comment>
<protein>
    <recommendedName>
        <fullName evidence="3">histidine kinase</fullName>
        <ecNumber evidence="3">2.7.13.3</ecNumber>
    </recommendedName>
</protein>
<feature type="transmembrane region" description="Helical" evidence="10">
    <location>
        <begin position="112"/>
        <end position="131"/>
    </location>
</feature>
<dbReference type="Gene3D" id="3.30.565.10">
    <property type="entry name" value="Histidine kinase-like ATPase, C-terminal domain"/>
    <property type="match status" value="1"/>
</dbReference>
<evidence type="ECO:0000256" key="7">
    <source>
        <dbReference type="ARBA" id="ARBA00022741"/>
    </source>
</evidence>
<dbReference type="InterPro" id="IPR036097">
    <property type="entry name" value="HisK_dim/P_sf"/>
</dbReference>
<dbReference type="PANTHER" id="PTHR44936:SF10">
    <property type="entry name" value="SENSOR PROTEIN RSTB"/>
    <property type="match status" value="1"/>
</dbReference>
<keyword evidence="4" id="KW-1003">Cell membrane</keyword>
<dbReference type="SMART" id="SM00388">
    <property type="entry name" value="HisKA"/>
    <property type="match status" value="1"/>
</dbReference>
<keyword evidence="13" id="KW-1185">Reference proteome</keyword>
<comment type="subcellular location">
    <subcellularLocation>
        <location evidence="2">Cell membrane</location>
        <topology evidence="2">Multi-pass membrane protein</topology>
    </subcellularLocation>
</comment>
<sequence>MLAAALIQLLVYLRYLAVAGQLLAVAFVSQRLGLAIPLRPLVGIPLALLAFNLCIHLWVRRHGEGGPWALSLQLVVDQAALTALLYFSGGPANPFVSLYLVPVALAAGALRIGPMAALTVLTAALYTWLLGHHIPLPHAHGQDFQLHVTGMWVNFLLSATIMTVVLGRFMAIVRDQRRRLAAARERAMRDESLLALGTLAAGTAHELNTPLTTMGLLLDDWSASDHAPGREDLAMMREQLMHCRNHVRALGDLARRGALGETTLESAAELAWDCIERWRLLRPGVQVRLRDEADPVMVRVDPGLPQALINLLNNAADANEATGTPDPMEVTVRLQGNTVLIAIADRGPGPRHSPPAALDEPRSGLGIGLLISNASVERSGGLVRQYPREGGGCVTEVELPLAREGA</sequence>
<evidence type="ECO:0000256" key="2">
    <source>
        <dbReference type="ARBA" id="ARBA00004651"/>
    </source>
</evidence>
<dbReference type="PROSITE" id="PS50109">
    <property type="entry name" value="HIS_KIN"/>
    <property type="match status" value="1"/>
</dbReference>
<keyword evidence="5" id="KW-0597">Phosphoprotein</keyword>
<keyword evidence="9 12" id="KW-0067">ATP-binding</keyword>
<evidence type="ECO:0000256" key="8">
    <source>
        <dbReference type="ARBA" id="ARBA00022777"/>
    </source>
</evidence>
<dbReference type="RefSeq" id="WP_283213740.1">
    <property type="nucleotide sequence ID" value="NZ_JASGBI010000001.1"/>
</dbReference>
<dbReference type="CDD" id="cd00082">
    <property type="entry name" value="HisKA"/>
    <property type="match status" value="1"/>
</dbReference>
<dbReference type="PRINTS" id="PR00344">
    <property type="entry name" value="BCTRLSENSOR"/>
</dbReference>
<dbReference type="InterPro" id="IPR050980">
    <property type="entry name" value="2C_sensor_his_kinase"/>
</dbReference>
<evidence type="ECO:0000256" key="4">
    <source>
        <dbReference type="ARBA" id="ARBA00022475"/>
    </source>
</evidence>
<dbReference type="PANTHER" id="PTHR44936">
    <property type="entry name" value="SENSOR PROTEIN CREC"/>
    <property type="match status" value="1"/>
</dbReference>
<feature type="transmembrane region" description="Helical" evidence="10">
    <location>
        <begin position="151"/>
        <end position="171"/>
    </location>
</feature>
<keyword evidence="10" id="KW-0812">Transmembrane</keyword>
<keyword evidence="8" id="KW-0418">Kinase</keyword>
<evidence type="ECO:0000259" key="11">
    <source>
        <dbReference type="PROSITE" id="PS50109"/>
    </source>
</evidence>
<name>A0ABT6XJR0_9GAMM</name>
<dbReference type="SUPFAM" id="SSF47384">
    <property type="entry name" value="Homodimeric domain of signal transducing histidine kinase"/>
    <property type="match status" value="1"/>
</dbReference>
<evidence type="ECO:0000256" key="3">
    <source>
        <dbReference type="ARBA" id="ARBA00012438"/>
    </source>
</evidence>
<dbReference type="EC" id="2.7.13.3" evidence="3"/>
<evidence type="ECO:0000256" key="5">
    <source>
        <dbReference type="ARBA" id="ARBA00022553"/>
    </source>
</evidence>
<keyword evidence="10" id="KW-1133">Transmembrane helix</keyword>
<reference evidence="12 13" key="1">
    <citation type="submission" date="2023-05" db="EMBL/GenBank/DDBJ databases">
        <title>Lysobacter sp. strain LF1 Genome sequencing and assembly.</title>
        <authorList>
            <person name="Jung Y."/>
        </authorList>
    </citation>
    <scope>NUCLEOTIDE SEQUENCE [LARGE SCALE GENOMIC DNA]</scope>
    <source>
        <strain evidence="12 13">LF1</strain>
    </source>
</reference>
<dbReference type="InterPro" id="IPR003594">
    <property type="entry name" value="HATPase_dom"/>
</dbReference>
<dbReference type="InterPro" id="IPR005467">
    <property type="entry name" value="His_kinase_dom"/>
</dbReference>
<dbReference type="Pfam" id="PF02518">
    <property type="entry name" value="HATPase_c"/>
    <property type="match status" value="1"/>
</dbReference>
<dbReference type="InterPro" id="IPR004358">
    <property type="entry name" value="Sig_transdc_His_kin-like_C"/>
</dbReference>
<feature type="domain" description="Histidine kinase" evidence="11">
    <location>
        <begin position="202"/>
        <end position="403"/>
    </location>
</feature>
<feature type="transmembrane region" description="Helical" evidence="10">
    <location>
        <begin position="6"/>
        <end position="28"/>
    </location>
</feature>
<dbReference type="EMBL" id="JASGBI010000001">
    <property type="protein sequence ID" value="MDI9240404.1"/>
    <property type="molecule type" value="Genomic_DNA"/>
</dbReference>
<organism evidence="12 13">
    <name type="scientific">Lysobacter stagni</name>
    <dbReference type="NCBI Taxonomy" id="3045172"/>
    <lineage>
        <taxon>Bacteria</taxon>
        <taxon>Pseudomonadati</taxon>
        <taxon>Pseudomonadota</taxon>
        <taxon>Gammaproteobacteria</taxon>
        <taxon>Lysobacterales</taxon>
        <taxon>Lysobacteraceae</taxon>
        <taxon>Lysobacter</taxon>
    </lineage>
</organism>
<evidence type="ECO:0000256" key="1">
    <source>
        <dbReference type="ARBA" id="ARBA00000085"/>
    </source>
</evidence>
<evidence type="ECO:0000256" key="9">
    <source>
        <dbReference type="ARBA" id="ARBA00022840"/>
    </source>
</evidence>
<evidence type="ECO:0000313" key="13">
    <source>
        <dbReference type="Proteomes" id="UP001321580"/>
    </source>
</evidence>
<dbReference type="SUPFAM" id="SSF55874">
    <property type="entry name" value="ATPase domain of HSP90 chaperone/DNA topoisomerase II/histidine kinase"/>
    <property type="match status" value="1"/>
</dbReference>
<dbReference type="Gene3D" id="1.10.287.130">
    <property type="match status" value="1"/>
</dbReference>
<accession>A0ABT6XJR0</accession>
<feature type="transmembrane region" description="Helical" evidence="10">
    <location>
        <begin position="79"/>
        <end position="100"/>
    </location>
</feature>
<evidence type="ECO:0000256" key="6">
    <source>
        <dbReference type="ARBA" id="ARBA00022679"/>
    </source>
</evidence>
<keyword evidence="10" id="KW-0472">Membrane</keyword>
<evidence type="ECO:0000256" key="10">
    <source>
        <dbReference type="SAM" id="Phobius"/>
    </source>
</evidence>
<gene>
    <name evidence="12" type="ORF">QLQ15_15970</name>
</gene>
<proteinExistence type="predicted"/>
<keyword evidence="6" id="KW-0808">Transferase</keyword>
<feature type="transmembrane region" description="Helical" evidence="10">
    <location>
        <begin position="40"/>
        <end position="59"/>
    </location>
</feature>
<evidence type="ECO:0000313" key="12">
    <source>
        <dbReference type="EMBL" id="MDI9240404.1"/>
    </source>
</evidence>